<dbReference type="GO" id="GO:0030170">
    <property type="term" value="F:pyridoxal phosphate binding"/>
    <property type="evidence" value="ECO:0007669"/>
    <property type="project" value="TreeGrafter"/>
</dbReference>
<dbReference type="PIRSF" id="PIRSF000390">
    <property type="entry name" value="PLP_StrS"/>
    <property type="match status" value="1"/>
</dbReference>
<proteinExistence type="inferred from homology"/>
<feature type="modified residue" description="N6-(pyridoxal phosphate)lysine" evidence="4">
    <location>
        <position position="184"/>
    </location>
</feature>
<dbReference type="OrthoDB" id="9804264at2"/>
<evidence type="ECO:0000256" key="3">
    <source>
        <dbReference type="PIRSR" id="PIRSR000390-1"/>
    </source>
</evidence>
<evidence type="ECO:0000256" key="1">
    <source>
        <dbReference type="ARBA" id="ARBA00022898"/>
    </source>
</evidence>
<name>K6Z115_9ALTE</name>
<organism evidence="6 7">
    <name type="scientific">Brumicola pallidula DSM 14239 = ACAM 615</name>
    <dbReference type="NCBI Taxonomy" id="1121922"/>
    <lineage>
        <taxon>Bacteria</taxon>
        <taxon>Pseudomonadati</taxon>
        <taxon>Pseudomonadota</taxon>
        <taxon>Gammaproteobacteria</taxon>
        <taxon>Alteromonadales</taxon>
        <taxon>Alteromonadaceae</taxon>
        <taxon>Brumicola</taxon>
    </lineage>
</organism>
<dbReference type="PANTHER" id="PTHR30244">
    <property type="entry name" value="TRANSAMINASE"/>
    <property type="match status" value="1"/>
</dbReference>
<dbReference type="PANTHER" id="PTHR30244:SF34">
    <property type="entry name" value="DTDP-4-AMINO-4,6-DIDEOXYGALACTOSE TRANSAMINASE"/>
    <property type="match status" value="1"/>
</dbReference>
<keyword evidence="1 4" id="KW-0663">Pyridoxal phosphate</keyword>
<dbReference type="SUPFAM" id="SSF53383">
    <property type="entry name" value="PLP-dependent transferases"/>
    <property type="match status" value="1"/>
</dbReference>
<sequence length="379" mass="42858">MKPIKFNEPFMTGQELKYIQDVFEQKHFYGNGKYTKLCADFIKTRLAVKNVLITDSCTSALEIVALLLRNKDVNQEVILPSYTFSSTASAFARAGFKLVFAEVDDKTMMLDVNDVKKKITGNTTAIVVVHYGGHCADIKAFKNICDDNDIKLVEDAAQAFDCFLDDTAIGTFGDFGCFSFHETKNLHAGLSGALVVKDDTIINRATHIWERGTNRQEVLKGLANKYSWVEIGGSFYPTELQTAFLYAQLTHIEHNRVKRQEIHNEYFANLSILRSDDLLSFPDFPVGFKSNYHAFYVLFNTEEECDVVREYLNEKFIAAYIGYVPLHSSPVGKSMGYLEDSLPITEQMSKRVLRLPLHNNMEISDVKRVSEIVGESINA</sequence>
<dbReference type="STRING" id="1121922.GCA_000428905_00485"/>
<feature type="active site" description="Proton acceptor" evidence="3">
    <location>
        <position position="184"/>
    </location>
</feature>
<gene>
    <name evidence="6" type="primary">rffA</name>
    <name evidence="6" type="ORF">GPAL_3010</name>
</gene>
<dbReference type="CDD" id="cd00616">
    <property type="entry name" value="AHBA_syn"/>
    <property type="match status" value="1"/>
</dbReference>
<dbReference type="Gene3D" id="3.40.640.10">
    <property type="entry name" value="Type I PLP-dependent aspartate aminotransferase-like (Major domain)"/>
    <property type="match status" value="1"/>
</dbReference>
<dbReference type="GO" id="GO:0019180">
    <property type="term" value="F:dTDP-4-amino-4,6-dideoxygalactose transaminase activity"/>
    <property type="evidence" value="ECO:0007669"/>
    <property type="project" value="TreeGrafter"/>
</dbReference>
<evidence type="ECO:0000256" key="4">
    <source>
        <dbReference type="PIRSR" id="PIRSR000390-2"/>
    </source>
</evidence>
<evidence type="ECO:0000256" key="5">
    <source>
        <dbReference type="RuleBase" id="RU004508"/>
    </source>
</evidence>
<dbReference type="Pfam" id="PF01041">
    <property type="entry name" value="DegT_DnrJ_EryC1"/>
    <property type="match status" value="1"/>
</dbReference>
<evidence type="ECO:0000313" key="6">
    <source>
        <dbReference type="EMBL" id="GAC29861.1"/>
    </source>
</evidence>
<dbReference type="InterPro" id="IPR015422">
    <property type="entry name" value="PyrdxlP-dep_Trfase_small"/>
</dbReference>
<reference evidence="7" key="1">
    <citation type="journal article" date="2014" name="Environ. Microbiol.">
        <title>Comparative genomics of the marine bacterial genus Glaciecola reveals the high degree of genomic diversity and genomic characteristic for cold adaptation.</title>
        <authorList>
            <person name="Qin Q.L."/>
            <person name="Xie B.B."/>
            <person name="Yu Y."/>
            <person name="Shu Y.L."/>
            <person name="Rong J.C."/>
            <person name="Zhang Y.J."/>
            <person name="Zhao D.L."/>
            <person name="Chen X.L."/>
            <person name="Zhang X.Y."/>
            <person name="Chen B."/>
            <person name="Zhou B.C."/>
            <person name="Zhang Y.Z."/>
        </authorList>
    </citation>
    <scope>NUCLEOTIDE SEQUENCE [LARGE SCALE GENOMIC DNA]</scope>
    <source>
        <strain evidence="7">ACAM 615</strain>
    </source>
</reference>
<protein>
    <submittedName>
        <fullName evidence="6">Lipopolysaccharide biosynthesis protein rffA</fullName>
    </submittedName>
</protein>
<dbReference type="InterPro" id="IPR015421">
    <property type="entry name" value="PyrdxlP-dep_Trfase_major"/>
</dbReference>
<comment type="caution">
    <text evidence="6">The sequence shown here is derived from an EMBL/GenBank/DDBJ whole genome shotgun (WGS) entry which is preliminary data.</text>
</comment>
<dbReference type="AlphaFoldDB" id="K6Z115"/>
<dbReference type="Gene3D" id="3.90.1150.10">
    <property type="entry name" value="Aspartate Aminotransferase, domain 1"/>
    <property type="match status" value="1"/>
</dbReference>
<accession>K6Z115</accession>
<evidence type="ECO:0000256" key="2">
    <source>
        <dbReference type="ARBA" id="ARBA00037999"/>
    </source>
</evidence>
<dbReference type="GO" id="GO:0000271">
    <property type="term" value="P:polysaccharide biosynthetic process"/>
    <property type="evidence" value="ECO:0007669"/>
    <property type="project" value="TreeGrafter"/>
</dbReference>
<dbReference type="InterPro" id="IPR000653">
    <property type="entry name" value="DegT/StrS_aminotransferase"/>
</dbReference>
<dbReference type="RefSeq" id="WP_006013340.1">
    <property type="nucleotide sequence ID" value="NZ_BAEQ01000050.1"/>
</dbReference>
<comment type="similarity">
    <text evidence="2 5">Belongs to the DegT/DnrJ/EryC1 family.</text>
</comment>
<dbReference type="Proteomes" id="UP000006251">
    <property type="component" value="Unassembled WGS sequence"/>
</dbReference>
<keyword evidence="7" id="KW-1185">Reference proteome</keyword>
<dbReference type="NCBIfam" id="NF008687">
    <property type="entry name" value="PRK11706.1"/>
    <property type="match status" value="1"/>
</dbReference>
<dbReference type="InterPro" id="IPR015424">
    <property type="entry name" value="PyrdxlP-dep_Trfase"/>
</dbReference>
<dbReference type="EMBL" id="BAEQ01000050">
    <property type="protein sequence ID" value="GAC29861.1"/>
    <property type="molecule type" value="Genomic_DNA"/>
</dbReference>
<evidence type="ECO:0000313" key="7">
    <source>
        <dbReference type="Proteomes" id="UP000006251"/>
    </source>
</evidence>